<accession>A0A0V1BV93</accession>
<dbReference type="Proteomes" id="UP000054776">
    <property type="component" value="Unassembled WGS sequence"/>
</dbReference>
<sequence length="194" mass="22508">MESKHRQSVCWKRSIPGIEYVCDSSSISRICCFYFSIAVRQPEVYYSAVRLCRGVCKSMQFQPGDGLTQDLNQSSLHNDLGDIGQFFLPRLPGPPLGFRFWWQRVVPCDPTLPQQLDDDFRPHRVWRQASQRIENRGQCLQHVSLGVRELRHPFRWAKNQHVGFPLPKDPQHFPMPTCVTGFLILGRNSIHCGW</sequence>
<organism evidence="1 2">
    <name type="scientific">Trichinella spiralis</name>
    <name type="common">Trichina worm</name>
    <dbReference type="NCBI Taxonomy" id="6334"/>
    <lineage>
        <taxon>Eukaryota</taxon>
        <taxon>Metazoa</taxon>
        <taxon>Ecdysozoa</taxon>
        <taxon>Nematoda</taxon>
        <taxon>Enoplea</taxon>
        <taxon>Dorylaimia</taxon>
        <taxon>Trichinellida</taxon>
        <taxon>Trichinellidae</taxon>
        <taxon>Trichinella</taxon>
    </lineage>
</organism>
<dbReference type="AlphaFoldDB" id="A0A0V1BV93"/>
<keyword evidence="2" id="KW-1185">Reference proteome</keyword>
<protein>
    <submittedName>
        <fullName evidence="1">Uncharacterized protein</fullName>
    </submittedName>
</protein>
<reference evidence="1 2" key="1">
    <citation type="submission" date="2015-01" db="EMBL/GenBank/DDBJ databases">
        <title>Evolution of Trichinella species and genotypes.</title>
        <authorList>
            <person name="Korhonen P.K."/>
            <person name="Edoardo P."/>
            <person name="Giuseppe L.R."/>
            <person name="Gasser R.B."/>
        </authorList>
    </citation>
    <scope>NUCLEOTIDE SEQUENCE [LARGE SCALE GENOMIC DNA]</scope>
    <source>
        <strain evidence="1">ISS3</strain>
    </source>
</reference>
<gene>
    <name evidence="1" type="ORF">T01_10689</name>
</gene>
<proteinExistence type="predicted"/>
<evidence type="ECO:0000313" key="1">
    <source>
        <dbReference type="EMBL" id="KRY40838.1"/>
    </source>
</evidence>
<dbReference type="InParanoid" id="A0A0V1BV93"/>
<evidence type="ECO:0000313" key="2">
    <source>
        <dbReference type="Proteomes" id="UP000054776"/>
    </source>
</evidence>
<comment type="caution">
    <text evidence="1">The sequence shown here is derived from an EMBL/GenBank/DDBJ whole genome shotgun (WGS) entry which is preliminary data.</text>
</comment>
<name>A0A0V1BV93_TRISP</name>
<dbReference type="EMBL" id="JYDH01000011">
    <property type="protein sequence ID" value="KRY40838.1"/>
    <property type="molecule type" value="Genomic_DNA"/>
</dbReference>